<evidence type="ECO:0000256" key="1">
    <source>
        <dbReference type="SAM" id="Phobius"/>
    </source>
</evidence>
<organism evidence="2">
    <name type="scientific">Rhodanobacter sp. FW102-FHT14D07</name>
    <dbReference type="NCBI Taxonomy" id="3351462"/>
    <lineage>
        <taxon>Bacteria</taxon>
        <taxon>Pseudomonadati</taxon>
        <taxon>Pseudomonadota</taxon>
        <taxon>Gammaproteobacteria</taxon>
        <taxon>Lysobacterales</taxon>
        <taxon>Rhodanobacteraceae</taxon>
        <taxon>Rhodanobacter</taxon>
    </lineage>
</organism>
<dbReference type="RefSeq" id="WP_395119291.1">
    <property type="nucleotide sequence ID" value="NZ_CP170721.1"/>
</dbReference>
<dbReference type="AlphaFoldDB" id="A0AB74USF8"/>
<protein>
    <submittedName>
        <fullName evidence="2">DUF3014 domain-containing protein</fullName>
    </submittedName>
</protein>
<gene>
    <name evidence="2" type="ORF">ACFYG5_04555</name>
</gene>
<keyword evidence="1" id="KW-0812">Transmembrane</keyword>
<evidence type="ECO:0000313" key="2">
    <source>
        <dbReference type="EMBL" id="XIA19420.1"/>
    </source>
</evidence>
<sequence length="288" mass="30295">MRRQTSTGSWVAAAIVVIVLVGAGGWLVRRAMQPEAASPPTAEMAQPATSRSAAAPIQHPIAQAQAQAFPASASTAPLPALDQSDDDVLAALQRLAGDSELSLLLVRPQIINRIVASIDAMPGRSLGGIMMPARPPKGAFVTGEIDGQTVIGEANAARYAPYMAIVEQVDPQALVAWYVHAYPLFQQAYEHLGYPHGYFNDRLIVVIDNLLAAPEPATPPALLPSRGQYVFADPALEARSAGQRLLLRTGAANEAKIKARLRTIRGLLVGQHLQPAAAGSATGAATLK</sequence>
<dbReference type="EMBL" id="CP170721">
    <property type="protein sequence ID" value="XIA19420.1"/>
    <property type="molecule type" value="Genomic_DNA"/>
</dbReference>
<keyword evidence="1" id="KW-1133">Transmembrane helix</keyword>
<name>A0AB74USF8_9GAMM</name>
<dbReference type="InterPro" id="IPR021382">
    <property type="entry name" value="DUF3014"/>
</dbReference>
<reference evidence="2" key="1">
    <citation type="submission" date="2024-10" db="EMBL/GenBank/DDBJ databases">
        <authorList>
            <person name="Lesea H.P."/>
            <person name="Kuehl J.V."/>
            <person name="Chandonia J.-M."/>
        </authorList>
    </citation>
    <scope>NUCLEOTIDE SEQUENCE</scope>
    <source>
        <strain evidence="2">FW102-FHT14D07</strain>
    </source>
</reference>
<dbReference type="Pfam" id="PF11219">
    <property type="entry name" value="DUF3014"/>
    <property type="match status" value="1"/>
</dbReference>
<accession>A0AB74USF8</accession>
<keyword evidence="1" id="KW-0472">Membrane</keyword>
<feature type="transmembrane region" description="Helical" evidence="1">
    <location>
        <begin position="7"/>
        <end position="28"/>
    </location>
</feature>
<proteinExistence type="predicted"/>